<name>A0A9D4KPD4_DREPO</name>
<accession>A0A9D4KPD4</accession>
<evidence type="ECO:0000313" key="4">
    <source>
        <dbReference type="Proteomes" id="UP000828390"/>
    </source>
</evidence>
<feature type="region of interest" description="Disordered" evidence="1">
    <location>
        <begin position="1"/>
        <end position="36"/>
    </location>
</feature>
<dbReference type="Proteomes" id="UP000828390">
    <property type="component" value="Unassembled WGS sequence"/>
</dbReference>
<dbReference type="AlphaFoldDB" id="A0A9D4KPD4"/>
<evidence type="ECO:0000256" key="1">
    <source>
        <dbReference type="SAM" id="MobiDB-lite"/>
    </source>
</evidence>
<reference evidence="2" key="2">
    <citation type="submission" date="2020-11" db="EMBL/GenBank/DDBJ databases">
        <authorList>
            <person name="McCartney M.A."/>
            <person name="Auch B."/>
            <person name="Kono T."/>
            <person name="Mallez S."/>
            <person name="Becker A."/>
            <person name="Gohl D.M."/>
            <person name="Silverstein K.A.T."/>
            <person name="Koren S."/>
            <person name="Bechman K.B."/>
            <person name="Herman A."/>
            <person name="Abrahante J.E."/>
            <person name="Garbe J."/>
        </authorList>
    </citation>
    <scope>NUCLEOTIDE SEQUENCE</scope>
    <source>
        <strain evidence="2">Duluth1</strain>
        <tissue evidence="2">Whole animal</tissue>
    </source>
</reference>
<dbReference type="EMBL" id="JAIWYP010000002">
    <property type="protein sequence ID" value="KAH3867979.1"/>
    <property type="molecule type" value="Genomic_DNA"/>
</dbReference>
<gene>
    <name evidence="3" type="ORF">DPMN_031115</name>
    <name evidence="2" type="ORF">DPMN_116824</name>
</gene>
<dbReference type="EMBL" id="JAIWYP010000004">
    <property type="protein sequence ID" value="KAH3843310.1"/>
    <property type="molecule type" value="Genomic_DNA"/>
</dbReference>
<organism evidence="2 4">
    <name type="scientific">Dreissena polymorpha</name>
    <name type="common">Zebra mussel</name>
    <name type="synonym">Mytilus polymorpha</name>
    <dbReference type="NCBI Taxonomy" id="45954"/>
    <lineage>
        <taxon>Eukaryota</taxon>
        <taxon>Metazoa</taxon>
        <taxon>Spiralia</taxon>
        <taxon>Lophotrochozoa</taxon>
        <taxon>Mollusca</taxon>
        <taxon>Bivalvia</taxon>
        <taxon>Autobranchia</taxon>
        <taxon>Heteroconchia</taxon>
        <taxon>Euheterodonta</taxon>
        <taxon>Imparidentia</taxon>
        <taxon>Neoheterodontei</taxon>
        <taxon>Myida</taxon>
        <taxon>Dreissenoidea</taxon>
        <taxon>Dreissenidae</taxon>
        <taxon>Dreissena</taxon>
    </lineage>
</organism>
<reference evidence="2" key="1">
    <citation type="journal article" date="2019" name="bioRxiv">
        <title>The Genome of the Zebra Mussel, Dreissena polymorpha: A Resource for Invasive Species Research.</title>
        <authorList>
            <person name="McCartney M.A."/>
            <person name="Auch B."/>
            <person name="Kono T."/>
            <person name="Mallez S."/>
            <person name="Zhang Y."/>
            <person name="Obille A."/>
            <person name="Becker A."/>
            <person name="Abrahante J.E."/>
            <person name="Garbe J."/>
            <person name="Badalamenti J.P."/>
            <person name="Herman A."/>
            <person name="Mangelson H."/>
            <person name="Liachko I."/>
            <person name="Sullivan S."/>
            <person name="Sone E.D."/>
            <person name="Koren S."/>
            <person name="Silverstein K.A.T."/>
            <person name="Beckman K.B."/>
            <person name="Gohl D.M."/>
        </authorList>
    </citation>
    <scope>NUCLEOTIDE SEQUENCE</scope>
    <source>
        <strain evidence="2">Duluth1</strain>
        <tissue evidence="2">Whole animal</tissue>
    </source>
</reference>
<comment type="caution">
    <text evidence="2">The sequence shown here is derived from an EMBL/GenBank/DDBJ whole genome shotgun (WGS) entry which is preliminary data.</text>
</comment>
<sequence length="58" mass="6865">MAFSQLRYQSGALPDFNTQWTTPQNQERSPRIPRGLYRGVRRGRKRCCQQQGARELRI</sequence>
<protein>
    <submittedName>
        <fullName evidence="2">Uncharacterized protein</fullName>
    </submittedName>
</protein>
<evidence type="ECO:0000313" key="2">
    <source>
        <dbReference type="EMBL" id="KAH3843310.1"/>
    </source>
</evidence>
<proteinExistence type="predicted"/>
<evidence type="ECO:0000313" key="3">
    <source>
        <dbReference type="EMBL" id="KAH3867979.1"/>
    </source>
</evidence>
<feature type="compositionally biased region" description="Polar residues" evidence="1">
    <location>
        <begin position="16"/>
        <end position="27"/>
    </location>
</feature>
<keyword evidence="4" id="KW-1185">Reference proteome</keyword>